<dbReference type="OrthoDB" id="7703595at2"/>
<dbReference type="EMBL" id="QCYG01000003">
    <property type="protein sequence ID" value="PVA07213.1"/>
    <property type="molecule type" value="Genomic_DNA"/>
</dbReference>
<dbReference type="Pfam" id="PF05099">
    <property type="entry name" value="TerB"/>
    <property type="match status" value="1"/>
</dbReference>
<name>A0A2T7FYH1_9RHOB</name>
<dbReference type="InterPro" id="IPR007791">
    <property type="entry name" value="DjlA_N"/>
</dbReference>
<gene>
    <name evidence="2" type="ORF">DC363_05000</name>
</gene>
<protein>
    <recommendedName>
        <fullName evidence="1">Co-chaperone DjlA N-terminal domain-containing protein</fullName>
    </recommendedName>
</protein>
<evidence type="ECO:0000259" key="1">
    <source>
        <dbReference type="Pfam" id="PF05099"/>
    </source>
</evidence>
<dbReference type="SUPFAM" id="SSF158682">
    <property type="entry name" value="TerB-like"/>
    <property type="match status" value="1"/>
</dbReference>
<accession>A0A2T7FYH1</accession>
<dbReference type="Gene3D" id="1.10.3680.10">
    <property type="entry name" value="TerB-like"/>
    <property type="match status" value="1"/>
</dbReference>
<dbReference type="RefSeq" id="WP_108640042.1">
    <property type="nucleotide sequence ID" value="NZ_QCYG01000003.1"/>
</dbReference>
<reference evidence="2 3" key="1">
    <citation type="submission" date="2018-04" db="EMBL/GenBank/DDBJ databases">
        <title>Pelagivirga bohaiensis gen. nov., sp. nov., a bacterium isolated from the Bohai Sea.</title>
        <authorList>
            <person name="Ji X."/>
        </authorList>
    </citation>
    <scope>NUCLEOTIDE SEQUENCE [LARGE SCALE GENOMIC DNA]</scope>
    <source>
        <strain evidence="2 3">BH-SD16</strain>
    </source>
</reference>
<proteinExistence type="predicted"/>
<feature type="domain" description="Co-chaperone DjlA N-terminal" evidence="1">
    <location>
        <begin position="35"/>
        <end position="144"/>
    </location>
</feature>
<sequence length="158" mass="17359">MSPTDPAPRSRFSLPSLPSLFRVFRRTPGPEQLALHAVVAMSQVVIATGRMDDAAVQQIAAILTRLTGREYGPTQVMEMLQKLNPTAEDLAQVGQDLPERDREIVLEAALQLAVAKGEIRPPEYEVVSDLALRMQVGAEAFRRAVRNVSAHFQAMRAA</sequence>
<evidence type="ECO:0000313" key="3">
    <source>
        <dbReference type="Proteomes" id="UP000244817"/>
    </source>
</evidence>
<organism evidence="2 3">
    <name type="scientific">Thalassorhabdomicrobium marinisediminis</name>
    <dbReference type="NCBI Taxonomy" id="2170577"/>
    <lineage>
        <taxon>Bacteria</taxon>
        <taxon>Pseudomonadati</taxon>
        <taxon>Pseudomonadota</taxon>
        <taxon>Alphaproteobacteria</taxon>
        <taxon>Rhodobacterales</taxon>
        <taxon>Paracoccaceae</taxon>
        <taxon>Thalassorhabdomicrobium</taxon>
    </lineage>
</organism>
<keyword evidence="3" id="KW-1185">Reference proteome</keyword>
<dbReference type="AlphaFoldDB" id="A0A2T7FYH1"/>
<evidence type="ECO:0000313" key="2">
    <source>
        <dbReference type="EMBL" id="PVA07213.1"/>
    </source>
</evidence>
<dbReference type="Proteomes" id="UP000244817">
    <property type="component" value="Unassembled WGS sequence"/>
</dbReference>
<comment type="caution">
    <text evidence="2">The sequence shown here is derived from an EMBL/GenBank/DDBJ whole genome shotgun (WGS) entry which is preliminary data.</text>
</comment>
<dbReference type="InterPro" id="IPR029024">
    <property type="entry name" value="TerB-like"/>
</dbReference>